<protein>
    <recommendedName>
        <fullName evidence="6">Glycosyl transferases group 1</fullName>
    </recommendedName>
</protein>
<sequence>MEVRDLWPDSMTAVEFIEKNALIYRWLKRLELYFYRTASNIVVVTNQTKRILEQQEIPANKIKIITNGIPDWTAEVFNLKLSSQRINSEFIILYAGNIGKSQNLAQLIQAAEYLSDYKFCIIGDGLEKEKLMKLVERKNLKNITFIDAITDKRLLLNWYAKADIGVISLKDAKLFENVIPSKLFEYAGARLPILFIGKGEGAELVNKYKLGKVALSKTEDIIDAINCMYDDIQSYRENSDNLDKFIQKYRWSSLANKYIKLIDSHL</sequence>
<dbReference type="SUPFAM" id="SSF53756">
    <property type="entry name" value="UDP-Glycosyltransferase/glycogen phosphorylase"/>
    <property type="match status" value="1"/>
</dbReference>
<gene>
    <name evidence="4" type="ORF">PRECH8_24940</name>
</gene>
<dbReference type="CDD" id="cd03794">
    <property type="entry name" value="GT4_WbuB-like"/>
    <property type="match status" value="1"/>
</dbReference>
<accession>A0A916QHR4</accession>
<dbReference type="Gene3D" id="3.40.50.2000">
    <property type="entry name" value="Glycogen Phosphorylase B"/>
    <property type="match status" value="2"/>
</dbReference>
<dbReference type="PANTHER" id="PTHR46401:SF2">
    <property type="entry name" value="GLYCOSYLTRANSFERASE WBBK-RELATED"/>
    <property type="match status" value="1"/>
</dbReference>
<dbReference type="AlphaFoldDB" id="A0A916QHR4"/>
<reference evidence="4" key="1">
    <citation type="submission" date="2020-08" db="EMBL/GenBank/DDBJ databases">
        <authorList>
            <person name="Uke A."/>
            <person name="Chhe C."/>
            <person name="Baramee S."/>
            <person name="Kosugi A."/>
        </authorList>
    </citation>
    <scope>NUCLEOTIDE SEQUENCE</scope>
    <source>
        <strain evidence="4">DA-C8</strain>
    </source>
</reference>
<evidence type="ECO:0000313" key="4">
    <source>
        <dbReference type="EMBL" id="GFR39198.1"/>
    </source>
</evidence>
<dbReference type="EMBL" id="BMAQ01000036">
    <property type="protein sequence ID" value="GFR39198.1"/>
    <property type="molecule type" value="Genomic_DNA"/>
</dbReference>
<dbReference type="GO" id="GO:0009103">
    <property type="term" value="P:lipopolysaccharide biosynthetic process"/>
    <property type="evidence" value="ECO:0007669"/>
    <property type="project" value="TreeGrafter"/>
</dbReference>
<keyword evidence="1" id="KW-0808">Transferase</keyword>
<reference evidence="4" key="2">
    <citation type="journal article" date="2021" name="Data Brief">
        <title>Draft genome sequence data of the facultative, thermophilic, xylanolytic bacterium Paenibacillus sp. strain DA-C8.</title>
        <authorList>
            <person name="Chhe C."/>
            <person name="Uke A."/>
            <person name="Baramee S."/>
            <person name="Ungkulpasvich U."/>
            <person name="Tachaapaikoon C."/>
            <person name="Pason P."/>
            <person name="Waeonukul R."/>
            <person name="Ratanakhanokchai K."/>
            <person name="Kosugi A."/>
        </authorList>
    </citation>
    <scope>NUCLEOTIDE SEQUENCE</scope>
    <source>
        <strain evidence="4">DA-C8</strain>
    </source>
</reference>
<dbReference type="InterPro" id="IPR001296">
    <property type="entry name" value="Glyco_trans_1"/>
</dbReference>
<dbReference type="InterPro" id="IPR028098">
    <property type="entry name" value="Glyco_trans_4-like_N"/>
</dbReference>
<proteinExistence type="predicted"/>
<evidence type="ECO:0008006" key="6">
    <source>
        <dbReference type="Google" id="ProtNLM"/>
    </source>
</evidence>
<feature type="domain" description="Glycosyl transferase family 1" evidence="2">
    <location>
        <begin position="87"/>
        <end position="232"/>
    </location>
</feature>
<dbReference type="GO" id="GO:0016757">
    <property type="term" value="F:glycosyltransferase activity"/>
    <property type="evidence" value="ECO:0007669"/>
    <property type="project" value="InterPro"/>
</dbReference>
<dbReference type="Pfam" id="PF13439">
    <property type="entry name" value="Glyco_transf_4"/>
    <property type="match status" value="1"/>
</dbReference>
<feature type="domain" description="Glycosyltransferase subfamily 4-like N-terminal" evidence="3">
    <location>
        <begin position="21"/>
        <end position="69"/>
    </location>
</feature>
<evidence type="ECO:0000259" key="2">
    <source>
        <dbReference type="Pfam" id="PF00534"/>
    </source>
</evidence>
<organism evidence="4 5">
    <name type="scientific">Insulibacter thermoxylanivorax</name>
    <dbReference type="NCBI Taxonomy" id="2749268"/>
    <lineage>
        <taxon>Bacteria</taxon>
        <taxon>Bacillati</taxon>
        <taxon>Bacillota</taxon>
        <taxon>Bacilli</taxon>
        <taxon>Bacillales</taxon>
        <taxon>Paenibacillaceae</taxon>
        <taxon>Insulibacter</taxon>
    </lineage>
</organism>
<keyword evidence="5" id="KW-1185">Reference proteome</keyword>
<dbReference type="Proteomes" id="UP000654993">
    <property type="component" value="Unassembled WGS sequence"/>
</dbReference>
<evidence type="ECO:0000313" key="5">
    <source>
        <dbReference type="Proteomes" id="UP000654993"/>
    </source>
</evidence>
<name>A0A916QHR4_9BACL</name>
<dbReference type="PANTHER" id="PTHR46401">
    <property type="entry name" value="GLYCOSYLTRANSFERASE WBBK-RELATED"/>
    <property type="match status" value="1"/>
</dbReference>
<evidence type="ECO:0000259" key="3">
    <source>
        <dbReference type="Pfam" id="PF13439"/>
    </source>
</evidence>
<dbReference type="Pfam" id="PF00534">
    <property type="entry name" value="Glycos_transf_1"/>
    <property type="match status" value="1"/>
</dbReference>
<comment type="caution">
    <text evidence="4">The sequence shown here is derived from an EMBL/GenBank/DDBJ whole genome shotgun (WGS) entry which is preliminary data.</text>
</comment>
<evidence type="ECO:0000256" key="1">
    <source>
        <dbReference type="ARBA" id="ARBA00022679"/>
    </source>
</evidence>